<dbReference type="Pfam" id="PF12296">
    <property type="entry name" value="HsbA"/>
    <property type="match status" value="1"/>
</dbReference>
<feature type="signal peptide" evidence="1">
    <location>
        <begin position="1"/>
        <end position="20"/>
    </location>
</feature>
<proteinExistence type="predicted"/>
<reference evidence="2 3" key="1">
    <citation type="journal article" date="2015" name="BMC Genomics">
        <title>Gene expression during zombie ant biting behavior reflects the complexity underlying fungal parasitic behavioral manipulation.</title>
        <authorList>
            <person name="de Bekker C."/>
            <person name="Ohm R.A."/>
            <person name="Loreto R.G."/>
            <person name="Sebastian A."/>
            <person name="Albert I."/>
            <person name="Merrow M."/>
            <person name="Brachmann A."/>
            <person name="Hughes D.P."/>
        </authorList>
    </citation>
    <scope>NUCLEOTIDE SEQUENCE [LARGE SCALE GENOMIC DNA]</scope>
    <source>
        <strain evidence="2 3">SC16a</strain>
    </source>
</reference>
<dbReference type="GO" id="GO:0005576">
    <property type="term" value="C:extracellular region"/>
    <property type="evidence" value="ECO:0007669"/>
    <property type="project" value="TreeGrafter"/>
</dbReference>
<evidence type="ECO:0008006" key="4">
    <source>
        <dbReference type="Google" id="ProtNLM"/>
    </source>
</evidence>
<dbReference type="EMBL" id="LAZP02000671">
    <property type="protein sequence ID" value="PFH56072.1"/>
    <property type="molecule type" value="Genomic_DNA"/>
</dbReference>
<dbReference type="PANTHER" id="PTHR38123">
    <property type="entry name" value="CELL WALL SERINE-THREONINE-RICH GALACTOMANNOPROTEIN MP1 (AFU_ORTHOLOGUE AFUA_4G03240)"/>
    <property type="match status" value="1"/>
</dbReference>
<name>A0A2A9P5C8_OPHUN</name>
<organism evidence="2 3">
    <name type="scientific">Ophiocordyceps unilateralis</name>
    <name type="common">Zombie-ant fungus</name>
    <name type="synonym">Torrubia unilateralis</name>
    <dbReference type="NCBI Taxonomy" id="268505"/>
    <lineage>
        <taxon>Eukaryota</taxon>
        <taxon>Fungi</taxon>
        <taxon>Dikarya</taxon>
        <taxon>Ascomycota</taxon>
        <taxon>Pezizomycotina</taxon>
        <taxon>Sordariomycetes</taxon>
        <taxon>Hypocreomycetidae</taxon>
        <taxon>Hypocreales</taxon>
        <taxon>Ophiocordycipitaceae</taxon>
        <taxon>Ophiocordyceps</taxon>
    </lineage>
</organism>
<dbReference type="InterPro" id="IPR021054">
    <property type="entry name" value="Cell_wall_mannoprotein_1"/>
</dbReference>
<evidence type="ECO:0000313" key="2">
    <source>
        <dbReference type="EMBL" id="PFH56072.1"/>
    </source>
</evidence>
<evidence type="ECO:0000313" key="3">
    <source>
        <dbReference type="Proteomes" id="UP000037136"/>
    </source>
</evidence>
<dbReference type="PANTHER" id="PTHR38123:SF1">
    <property type="entry name" value="HYDROPHOBIC SURFACE BINDING PROTEIN"/>
    <property type="match status" value="1"/>
</dbReference>
<evidence type="ECO:0000256" key="1">
    <source>
        <dbReference type="SAM" id="SignalP"/>
    </source>
</evidence>
<keyword evidence="3" id="KW-1185">Reference proteome</keyword>
<sequence>MHFLSTSTLALLALANTALGAGAVHSSMSKINNDMLATDRSVSSWAGNLLTVAPVLMRANSLMGSLKAGTDATKNAGNLTADEAKNVLDMVTESGNSARQLSDTLVGAKSKFSQIPLADVFVAGLMDAFAKRTQEFGAALNDKMPEAKERVSAAFESVQDSIGDAAKAYA</sequence>
<accession>A0A2A9P5C8</accession>
<dbReference type="Proteomes" id="UP000037136">
    <property type="component" value="Unassembled WGS sequence"/>
</dbReference>
<dbReference type="AlphaFoldDB" id="A0A2A9P5C8"/>
<feature type="chain" id="PRO_5012496172" description="Cell wall galactomannoprotein" evidence="1">
    <location>
        <begin position="21"/>
        <end position="170"/>
    </location>
</feature>
<protein>
    <recommendedName>
        <fullName evidence="4">Cell wall galactomannoprotein</fullName>
    </recommendedName>
</protein>
<gene>
    <name evidence="2" type="ORF">XA68_17121</name>
</gene>
<comment type="caution">
    <text evidence="2">The sequence shown here is derived from an EMBL/GenBank/DDBJ whole genome shotgun (WGS) entry which is preliminary data.</text>
</comment>
<dbReference type="OrthoDB" id="4925165at2759"/>
<keyword evidence="1" id="KW-0732">Signal</keyword>
<reference evidence="2 3" key="2">
    <citation type="journal article" date="2017" name="Sci. Rep.">
        <title>Ant-infecting Ophiocordyceps genomes reveal a high diversity of potential behavioral manipulation genes and a possible major role for enterotoxins.</title>
        <authorList>
            <person name="de Bekker C."/>
            <person name="Ohm R.A."/>
            <person name="Evans H.C."/>
            <person name="Brachmann A."/>
            <person name="Hughes D.P."/>
        </authorList>
    </citation>
    <scope>NUCLEOTIDE SEQUENCE [LARGE SCALE GENOMIC DNA]</scope>
    <source>
        <strain evidence="2 3">SC16a</strain>
    </source>
</reference>